<feature type="compositionally biased region" description="Acidic residues" evidence="3">
    <location>
        <begin position="405"/>
        <end position="420"/>
    </location>
</feature>
<dbReference type="Pfam" id="PF04064">
    <property type="entry name" value="DUF384"/>
    <property type="match status" value="1"/>
</dbReference>
<dbReference type="Gene3D" id="1.25.10.10">
    <property type="entry name" value="Leucine-rich Repeat Variant"/>
    <property type="match status" value="1"/>
</dbReference>
<comment type="similarity">
    <text evidence="1">Belongs to the HGH1 family.</text>
</comment>
<dbReference type="InterPro" id="IPR016024">
    <property type="entry name" value="ARM-type_fold"/>
</dbReference>
<evidence type="ECO:0000256" key="2">
    <source>
        <dbReference type="ARBA" id="ARBA00014076"/>
    </source>
</evidence>
<protein>
    <recommendedName>
        <fullName evidence="2">Protein HGH1 homolog</fullName>
    </recommendedName>
</protein>
<dbReference type="KEGG" id="zmk:HG535_0A05500"/>
<dbReference type="OrthoDB" id="338814at2759"/>
<evidence type="ECO:0000313" key="7">
    <source>
        <dbReference type="Proteomes" id="UP000509704"/>
    </source>
</evidence>
<dbReference type="GeneID" id="59234245"/>
<evidence type="ECO:0000313" key="6">
    <source>
        <dbReference type="EMBL" id="QLG70609.1"/>
    </source>
</evidence>
<accession>A0A7H9AXV8</accession>
<dbReference type="RefSeq" id="XP_037142337.1">
    <property type="nucleotide sequence ID" value="XM_037286442.1"/>
</dbReference>
<organism evidence="6 7">
    <name type="scientific">Zygotorulaspora mrakii</name>
    <name type="common">Zygosaccharomyces mrakii</name>
    <dbReference type="NCBI Taxonomy" id="42260"/>
    <lineage>
        <taxon>Eukaryota</taxon>
        <taxon>Fungi</taxon>
        <taxon>Dikarya</taxon>
        <taxon>Ascomycota</taxon>
        <taxon>Saccharomycotina</taxon>
        <taxon>Saccharomycetes</taxon>
        <taxon>Saccharomycetales</taxon>
        <taxon>Saccharomycetaceae</taxon>
        <taxon>Zygotorulaspora</taxon>
    </lineage>
</organism>
<evidence type="ECO:0000259" key="5">
    <source>
        <dbReference type="Pfam" id="PF04064"/>
    </source>
</evidence>
<evidence type="ECO:0000259" key="4">
    <source>
        <dbReference type="Pfam" id="PF04063"/>
    </source>
</evidence>
<name>A0A7H9AXV8_ZYGMR</name>
<dbReference type="InterPro" id="IPR039717">
    <property type="entry name" value="Hgh1"/>
</dbReference>
<dbReference type="PANTHER" id="PTHR13387:SF9">
    <property type="entry name" value="PROTEIN HGH1 HOMOLOG"/>
    <property type="match status" value="1"/>
</dbReference>
<dbReference type="InterPro" id="IPR011989">
    <property type="entry name" value="ARM-like"/>
</dbReference>
<feature type="domain" description="Protein HGH1 C-terminal" evidence="5">
    <location>
        <begin position="335"/>
        <end position="387"/>
    </location>
</feature>
<dbReference type="Pfam" id="PF04063">
    <property type="entry name" value="DUF383"/>
    <property type="match status" value="1"/>
</dbReference>
<reference evidence="6 7" key="1">
    <citation type="submission" date="2020-07" db="EMBL/GenBank/DDBJ databases">
        <title>The yeast mating-type switching endonuclease HO is a domesticated member of an unorthodox homing genetic element family.</title>
        <authorList>
            <person name="Coughlan A.Y."/>
            <person name="Lombardi L."/>
            <person name="Braun-Galleani S."/>
            <person name="Martos A.R."/>
            <person name="Galeote V."/>
            <person name="Bigey F."/>
            <person name="Dequin S."/>
            <person name="Byrne K.P."/>
            <person name="Wolfe K.H."/>
        </authorList>
    </citation>
    <scope>NUCLEOTIDE SEQUENCE [LARGE SCALE GENOMIC DNA]</scope>
    <source>
        <strain evidence="6 7">NRRL Y-6702</strain>
    </source>
</reference>
<gene>
    <name evidence="6" type="ORF">HG535_0A05500</name>
</gene>
<feature type="region of interest" description="Disordered" evidence="3">
    <location>
        <begin position="389"/>
        <end position="420"/>
    </location>
</feature>
<proteinExistence type="inferred from homology"/>
<dbReference type="SUPFAM" id="SSF48371">
    <property type="entry name" value="ARM repeat"/>
    <property type="match status" value="1"/>
</dbReference>
<dbReference type="EMBL" id="CP058604">
    <property type="protein sequence ID" value="QLG70609.1"/>
    <property type="molecule type" value="Genomic_DNA"/>
</dbReference>
<dbReference type="InterPro" id="IPR007206">
    <property type="entry name" value="Protein_HGH1_C"/>
</dbReference>
<dbReference type="Proteomes" id="UP000509704">
    <property type="component" value="Chromosome 1"/>
</dbReference>
<sequence>MRLFAYSLFVTSNFFFNKNFQISSHRLYDVTNKEEIVNSCAMPSQLEELVSFLHSPQPAVRQIALDNLVGFSTGPTASIFKYDNCQAIKDLKELTKEKSKILVQQSVTILANLCGDDQLRNLIANDPDFLLYLTWKICDLNNSSADIMCILLSNLAKEDVITIVLEFSRDGENLPPLDKSVFKSDKVMDCLMDCFVKGYDRKLNKFANFDYLAYFFADISRFKKGRQYFIELQENDNVIPISKLLVFTEKYDSKTRREGVASTIKNSLFDSETHVRILNDEQINLLPYILLPIASAKDSEIDEEDMFNLPDELQLLPEDKERDPVTSIVCCHLESILLLCTTNSGREFLRSKSVYPLIRELHKNVDDEDIGDLCYRIVNVLMRGEPENVQLEELPAKAADGEADKDSDEESDEEGIVEVV</sequence>
<evidence type="ECO:0000256" key="1">
    <source>
        <dbReference type="ARBA" id="ARBA00006712"/>
    </source>
</evidence>
<feature type="domain" description="Protein HGH1 N-terminal" evidence="4">
    <location>
        <begin position="136"/>
        <end position="330"/>
    </location>
</feature>
<evidence type="ECO:0000256" key="3">
    <source>
        <dbReference type="SAM" id="MobiDB-lite"/>
    </source>
</evidence>
<dbReference type="AlphaFoldDB" id="A0A7H9AXV8"/>
<dbReference type="PANTHER" id="PTHR13387">
    <property type="entry name" value="PROTEIN HGH1 HOMOLOG"/>
    <property type="match status" value="1"/>
</dbReference>
<dbReference type="InterPro" id="IPR007205">
    <property type="entry name" value="Protein_HGH1_N"/>
</dbReference>
<keyword evidence="7" id="KW-1185">Reference proteome</keyword>